<organism evidence="1 2">
    <name type="scientific">Pristionchus entomophagus</name>
    <dbReference type="NCBI Taxonomy" id="358040"/>
    <lineage>
        <taxon>Eukaryota</taxon>
        <taxon>Metazoa</taxon>
        <taxon>Ecdysozoa</taxon>
        <taxon>Nematoda</taxon>
        <taxon>Chromadorea</taxon>
        <taxon>Rhabditida</taxon>
        <taxon>Rhabditina</taxon>
        <taxon>Diplogasteromorpha</taxon>
        <taxon>Diplogasteroidea</taxon>
        <taxon>Neodiplogasteridae</taxon>
        <taxon>Pristionchus</taxon>
    </lineage>
</organism>
<reference evidence="1" key="1">
    <citation type="submission" date="2023-10" db="EMBL/GenBank/DDBJ databases">
        <title>Genome assembly of Pristionchus species.</title>
        <authorList>
            <person name="Yoshida K."/>
            <person name="Sommer R.J."/>
        </authorList>
    </citation>
    <scope>NUCLEOTIDE SEQUENCE</scope>
    <source>
        <strain evidence="1">RS0144</strain>
    </source>
</reference>
<protein>
    <submittedName>
        <fullName evidence="1">Uncharacterized protein</fullName>
    </submittedName>
</protein>
<gene>
    <name evidence="1" type="ORF">PENTCL1PPCAC_8853</name>
</gene>
<name>A0AAV5SXG7_9BILA</name>
<dbReference type="Proteomes" id="UP001432027">
    <property type="component" value="Unassembled WGS sequence"/>
</dbReference>
<comment type="caution">
    <text evidence="1">The sequence shown here is derived from an EMBL/GenBank/DDBJ whole genome shotgun (WGS) entry which is preliminary data.</text>
</comment>
<keyword evidence="2" id="KW-1185">Reference proteome</keyword>
<evidence type="ECO:0000313" key="2">
    <source>
        <dbReference type="Proteomes" id="UP001432027"/>
    </source>
</evidence>
<sequence>SCHNSKLRIVSAVYTSYLEEEEAWALLVRDNGLFHIEGNPAETFTMDNLQVLSLCRRRHLGQQLTKMLRGCTDSS</sequence>
<feature type="non-terminal residue" evidence="1">
    <location>
        <position position="1"/>
    </location>
</feature>
<proteinExistence type="predicted"/>
<accession>A0AAV5SXG7</accession>
<dbReference type="EMBL" id="BTSX01000002">
    <property type="protein sequence ID" value="GMS86678.1"/>
    <property type="molecule type" value="Genomic_DNA"/>
</dbReference>
<evidence type="ECO:0000313" key="1">
    <source>
        <dbReference type="EMBL" id="GMS86678.1"/>
    </source>
</evidence>
<dbReference type="AlphaFoldDB" id="A0AAV5SXG7"/>